<dbReference type="Gene3D" id="3.40.50.720">
    <property type="entry name" value="NAD(P)-binding Rossmann-like Domain"/>
    <property type="match status" value="1"/>
</dbReference>
<dbReference type="Proteomes" id="UP000528286">
    <property type="component" value="Unassembled WGS sequence"/>
</dbReference>
<dbReference type="PANTHER" id="PTHR45458">
    <property type="entry name" value="SHORT-CHAIN DEHYDROGENASE/REDUCTASE SDR"/>
    <property type="match status" value="1"/>
</dbReference>
<sequence>MSATGKSPKGTVLVTGGHRGLGAALAAEFLASGWQVIAAGRRATSPVAGIEALPLMLEDEASIEAAARALLGRPVDILVHNAAIRGATGGLATVETADFEAVMRVNVLGPLLLTRALLPNLRAGGRRLVAMISSRAGSNSEGHVDNPDGDYAYRLSKAALNMATTKLAADLRPEGIAVMAFHPGWVKTDMGGEEAVLSMEESASGLRRHIEASGLAQTASFRTHDGLTIGW</sequence>
<dbReference type="Pfam" id="PF00106">
    <property type="entry name" value="adh_short"/>
    <property type="match status" value="1"/>
</dbReference>
<name>A0A7W6J179_9HYPH</name>
<comment type="caution">
    <text evidence="1">The sequence shown here is derived from an EMBL/GenBank/DDBJ whole genome shotgun (WGS) entry which is preliminary data.</text>
</comment>
<evidence type="ECO:0000313" key="1">
    <source>
        <dbReference type="EMBL" id="MBB4062906.1"/>
    </source>
</evidence>
<dbReference type="PRINTS" id="PR00081">
    <property type="entry name" value="GDHRDH"/>
</dbReference>
<evidence type="ECO:0000313" key="2">
    <source>
        <dbReference type="Proteomes" id="UP000528286"/>
    </source>
</evidence>
<dbReference type="InterPro" id="IPR036291">
    <property type="entry name" value="NAD(P)-bd_dom_sf"/>
</dbReference>
<dbReference type="EMBL" id="JACIEZ010000001">
    <property type="protein sequence ID" value="MBB4062906.1"/>
    <property type="molecule type" value="Genomic_DNA"/>
</dbReference>
<dbReference type="AlphaFoldDB" id="A0A7W6J179"/>
<dbReference type="SUPFAM" id="SSF51735">
    <property type="entry name" value="NAD(P)-binding Rossmann-fold domains"/>
    <property type="match status" value="1"/>
</dbReference>
<dbReference type="PANTHER" id="PTHR45458:SF1">
    <property type="entry name" value="SHORT CHAIN DEHYDROGENASE"/>
    <property type="match status" value="1"/>
</dbReference>
<keyword evidence="2" id="KW-1185">Reference proteome</keyword>
<accession>A0A7W6J179</accession>
<proteinExistence type="predicted"/>
<dbReference type="GO" id="GO:0016616">
    <property type="term" value="F:oxidoreductase activity, acting on the CH-OH group of donors, NAD or NADP as acceptor"/>
    <property type="evidence" value="ECO:0007669"/>
    <property type="project" value="TreeGrafter"/>
</dbReference>
<dbReference type="CDD" id="cd05325">
    <property type="entry name" value="carb_red_sniffer_like_SDR_c"/>
    <property type="match status" value="1"/>
</dbReference>
<organism evidence="1 2">
    <name type="scientific">Gellertiella hungarica</name>
    <dbReference type="NCBI Taxonomy" id="1572859"/>
    <lineage>
        <taxon>Bacteria</taxon>
        <taxon>Pseudomonadati</taxon>
        <taxon>Pseudomonadota</taxon>
        <taxon>Alphaproteobacteria</taxon>
        <taxon>Hyphomicrobiales</taxon>
        <taxon>Rhizobiaceae</taxon>
        <taxon>Gellertiella</taxon>
    </lineage>
</organism>
<dbReference type="InterPro" id="IPR002347">
    <property type="entry name" value="SDR_fam"/>
</dbReference>
<reference evidence="1 2" key="1">
    <citation type="submission" date="2020-08" db="EMBL/GenBank/DDBJ databases">
        <title>Genomic Encyclopedia of Type Strains, Phase IV (KMG-IV): sequencing the most valuable type-strain genomes for metagenomic binning, comparative biology and taxonomic classification.</title>
        <authorList>
            <person name="Goeker M."/>
        </authorList>
    </citation>
    <scope>NUCLEOTIDE SEQUENCE [LARGE SCALE GENOMIC DNA]</scope>
    <source>
        <strain evidence="1 2">DSM 29853</strain>
    </source>
</reference>
<dbReference type="InterPro" id="IPR052184">
    <property type="entry name" value="SDR_enzymes"/>
</dbReference>
<dbReference type="RefSeq" id="WP_183364108.1">
    <property type="nucleotide sequence ID" value="NZ_JACIEZ010000001.1"/>
</dbReference>
<gene>
    <name evidence="1" type="ORF">GGR23_000067</name>
</gene>
<protein>
    <submittedName>
        <fullName evidence="1">NAD(P)-dependent dehydrogenase (Short-subunit alcohol dehydrogenase family)</fullName>
    </submittedName>
</protein>